<dbReference type="GO" id="GO:0006364">
    <property type="term" value="P:rRNA processing"/>
    <property type="evidence" value="ECO:0007669"/>
    <property type="project" value="UniProtKB-KW"/>
</dbReference>
<evidence type="ECO:0000256" key="1">
    <source>
        <dbReference type="ARBA" id="ARBA00006524"/>
    </source>
</evidence>
<keyword evidence="2" id="KW-0698">rRNA processing</keyword>
<dbReference type="VEuPathDB" id="FungiDB:MFRU_006g03590"/>
<evidence type="ECO:0000256" key="2">
    <source>
        <dbReference type="ARBA" id="ARBA00022552"/>
    </source>
</evidence>
<evidence type="ECO:0000313" key="5">
    <source>
        <dbReference type="Proteomes" id="UP000322873"/>
    </source>
</evidence>
<reference evidence="4 5" key="1">
    <citation type="submission" date="2019-06" db="EMBL/GenBank/DDBJ databases">
        <title>Genome Sequence of the Brown Rot Fungal Pathogen Monilinia fructicola.</title>
        <authorList>
            <person name="De Miccolis Angelini R.M."/>
            <person name="Landi L."/>
            <person name="Abate D."/>
            <person name="Pollastro S."/>
            <person name="Romanazzi G."/>
            <person name="Faretra F."/>
        </authorList>
    </citation>
    <scope>NUCLEOTIDE SEQUENCE [LARGE SCALE GENOMIC DNA]</scope>
    <source>
        <strain evidence="4 5">Mfrc123</strain>
    </source>
</reference>
<comment type="caution">
    <text evidence="4">The sequence shown here is derived from an EMBL/GenBank/DDBJ whole genome shotgun (WGS) entry which is preliminary data.</text>
</comment>
<protein>
    <recommendedName>
        <fullName evidence="6">Pre-rRNA-processing protein TSR2</fullName>
    </recommendedName>
</protein>
<evidence type="ECO:0000313" key="4">
    <source>
        <dbReference type="EMBL" id="KAA8565826.1"/>
    </source>
</evidence>
<dbReference type="Pfam" id="PF10273">
    <property type="entry name" value="WGG"/>
    <property type="match status" value="1"/>
</dbReference>
<proteinExistence type="inferred from homology"/>
<feature type="compositionally biased region" description="Acidic residues" evidence="3">
    <location>
        <begin position="149"/>
        <end position="173"/>
    </location>
</feature>
<dbReference type="InterPro" id="IPR019398">
    <property type="entry name" value="Pre-rRNA_process_TSR2"/>
</dbReference>
<gene>
    <name evidence="4" type="ORF">EYC84_009647</name>
</gene>
<feature type="region of interest" description="Disordered" evidence="3">
    <location>
        <begin position="202"/>
        <end position="222"/>
    </location>
</feature>
<comment type="similarity">
    <text evidence="1">Belongs to the TSR2 family.</text>
</comment>
<feature type="region of interest" description="Disordered" evidence="3">
    <location>
        <begin position="138"/>
        <end position="173"/>
    </location>
</feature>
<dbReference type="EMBL" id="VICG01000013">
    <property type="protein sequence ID" value="KAA8565826.1"/>
    <property type="molecule type" value="Genomic_DNA"/>
</dbReference>
<keyword evidence="5" id="KW-1185">Reference proteome</keyword>
<name>A0A5M9JDR2_MONFR</name>
<dbReference type="AlphaFoldDB" id="A0A5M9JDR2"/>
<dbReference type="PANTHER" id="PTHR21250">
    <property type="entry name" value="PRE-RRNA-PROCESSING PROTEIN TSR2 HOMOLOG"/>
    <property type="match status" value="1"/>
</dbReference>
<evidence type="ECO:0000256" key="3">
    <source>
        <dbReference type="SAM" id="MobiDB-lite"/>
    </source>
</evidence>
<feature type="compositionally biased region" description="Basic and acidic residues" evidence="3">
    <location>
        <begin position="202"/>
        <end position="212"/>
    </location>
</feature>
<evidence type="ECO:0008006" key="6">
    <source>
        <dbReference type="Google" id="ProtNLM"/>
    </source>
</evidence>
<organism evidence="4 5">
    <name type="scientific">Monilinia fructicola</name>
    <name type="common">Brown rot fungus</name>
    <name type="synonym">Ciboria fructicola</name>
    <dbReference type="NCBI Taxonomy" id="38448"/>
    <lineage>
        <taxon>Eukaryota</taxon>
        <taxon>Fungi</taxon>
        <taxon>Dikarya</taxon>
        <taxon>Ascomycota</taxon>
        <taxon>Pezizomycotina</taxon>
        <taxon>Leotiomycetes</taxon>
        <taxon>Helotiales</taxon>
        <taxon>Sclerotiniaceae</taxon>
        <taxon>Monilinia</taxon>
    </lineage>
</organism>
<sequence length="260" mass="28722">MASTQSNGGNGVYSPELRLHHFHRSITLSLFLWPSLTLAVTSSWGGSASSSKREWFAGTLIDLLSDAANHDVDAAWIEELLLQVMEDEFDVVVDDGSAAEVAAGIVRCRAECERGAWGDDGSLCFRLERRWAETGGKGAGLRGFSKGEDQEDTDGDEESGEEEEEDGDGDVDMDEAPQLVRVKEPVVPEVDEDGFTKGCQEEEMKGARRDASESGIRIRGSKPKGREMLSNWAWRWAWRLPQMAGNSSQHKRMIMGSRRP</sequence>
<accession>A0A5M9JDR2</accession>
<dbReference type="Proteomes" id="UP000322873">
    <property type="component" value="Unassembled WGS sequence"/>
</dbReference>